<dbReference type="AlphaFoldDB" id="A0A238ZX01"/>
<keyword evidence="2" id="KW-1185">Reference proteome</keyword>
<proteinExistence type="predicted"/>
<gene>
    <name evidence="1" type="ORF">SAMN05444352_10144</name>
</gene>
<protein>
    <submittedName>
        <fullName evidence="1">Uncharacterized protein</fullName>
    </submittedName>
</protein>
<dbReference type="RefSeq" id="WP_042127471.1">
    <property type="nucleotide sequence ID" value="NZ_FZOL01000001.1"/>
</dbReference>
<dbReference type="Proteomes" id="UP000198407">
    <property type="component" value="Unassembled WGS sequence"/>
</dbReference>
<sequence length="194" mass="21270">MIEQPIFNGPNFRALLEQAPLNQATFLCQGSNSMLFERGDSLYRLTIEGCGHNFLARQWADGNRSVVETIHDYGAVGPSDSSLPGSEDEFYWLAEVERLVSVDEASEPVLAGLLSGLLDDNDELPANDALYEQCLALADVHPDFAGVLMTLASAAEFAERHECSVDARLDNLMRRPATGDLVWTDPLGGCFYEP</sequence>
<dbReference type="EMBL" id="FZOL01000001">
    <property type="protein sequence ID" value="SNR87976.1"/>
    <property type="molecule type" value="Genomic_DNA"/>
</dbReference>
<evidence type="ECO:0000313" key="1">
    <source>
        <dbReference type="EMBL" id="SNR87976.1"/>
    </source>
</evidence>
<name>A0A238ZX01_9PSED</name>
<evidence type="ECO:0000313" key="2">
    <source>
        <dbReference type="Proteomes" id="UP000198407"/>
    </source>
</evidence>
<dbReference type="OrthoDB" id="7033340at2"/>
<reference evidence="2" key="1">
    <citation type="submission" date="2017-06" db="EMBL/GenBank/DDBJ databases">
        <authorList>
            <person name="Varghese N."/>
            <person name="Submissions S."/>
        </authorList>
    </citation>
    <scope>NUCLEOTIDE SEQUENCE [LARGE SCALE GENOMIC DNA]</scope>
    <source>
        <strain evidence="2">DSM 22348</strain>
    </source>
</reference>
<organism evidence="1 2">
    <name type="scientific">Pseudomonas japonica</name>
    <dbReference type="NCBI Taxonomy" id="256466"/>
    <lineage>
        <taxon>Bacteria</taxon>
        <taxon>Pseudomonadati</taxon>
        <taxon>Pseudomonadota</taxon>
        <taxon>Gammaproteobacteria</taxon>
        <taxon>Pseudomonadales</taxon>
        <taxon>Pseudomonadaceae</taxon>
        <taxon>Pseudomonas</taxon>
    </lineage>
</organism>
<accession>A0A238ZX01</accession>